<evidence type="ECO:0000313" key="3">
    <source>
        <dbReference type="EMBL" id="KAJ2867626.1"/>
    </source>
</evidence>
<dbReference type="EMBL" id="JANBUY010000015">
    <property type="protein sequence ID" value="KAJ2867626.1"/>
    <property type="molecule type" value="Genomic_DNA"/>
</dbReference>
<gene>
    <name evidence="3" type="ORF">GGH94_000704</name>
</gene>
<keyword evidence="1" id="KW-0479">Metal-binding</keyword>
<evidence type="ECO:0000259" key="2">
    <source>
        <dbReference type="PROSITE" id="PS50157"/>
    </source>
</evidence>
<dbReference type="Proteomes" id="UP001140074">
    <property type="component" value="Unassembled WGS sequence"/>
</dbReference>
<dbReference type="AlphaFoldDB" id="A0A9W8IU02"/>
<organism evidence="3 4">
    <name type="scientific">Coemansia aciculifera</name>
    <dbReference type="NCBI Taxonomy" id="417176"/>
    <lineage>
        <taxon>Eukaryota</taxon>
        <taxon>Fungi</taxon>
        <taxon>Fungi incertae sedis</taxon>
        <taxon>Zoopagomycota</taxon>
        <taxon>Kickxellomycotina</taxon>
        <taxon>Kickxellomycetes</taxon>
        <taxon>Kickxellales</taxon>
        <taxon>Kickxellaceae</taxon>
        <taxon>Coemansia</taxon>
    </lineage>
</organism>
<dbReference type="InterPro" id="IPR013087">
    <property type="entry name" value="Znf_C2H2_type"/>
</dbReference>
<accession>A0A9W8IU02</accession>
<proteinExistence type="predicted"/>
<comment type="caution">
    <text evidence="3">The sequence shown here is derived from an EMBL/GenBank/DDBJ whole genome shotgun (WGS) entry which is preliminary data.</text>
</comment>
<protein>
    <recommendedName>
        <fullName evidence="2">C2H2-type domain-containing protein</fullName>
    </recommendedName>
</protein>
<dbReference type="PROSITE" id="PS00028">
    <property type="entry name" value="ZINC_FINGER_C2H2_1"/>
    <property type="match status" value="1"/>
</dbReference>
<keyword evidence="1" id="KW-0863">Zinc-finger</keyword>
<sequence>MCDTVCANNNKHRFGGEALGVFRLYSYICNICGTVFSSVEDADDHVKENHFFPALDF</sequence>
<keyword evidence="1" id="KW-0862">Zinc</keyword>
<name>A0A9W8IU02_9FUNG</name>
<reference evidence="3" key="1">
    <citation type="submission" date="2022-07" db="EMBL/GenBank/DDBJ databases">
        <title>Phylogenomic reconstructions and comparative analyses of Kickxellomycotina fungi.</title>
        <authorList>
            <person name="Reynolds N.K."/>
            <person name="Stajich J.E."/>
            <person name="Barry K."/>
            <person name="Grigoriev I.V."/>
            <person name="Crous P."/>
            <person name="Smith M.E."/>
        </authorList>
    </citation>
    <scope>NUCLEOTIDE SEQUENCE</scope>
    <source>
        <strain evidence="3">RSA 476</strain>
    </source>
</reference>
<dbReference type="PROSITE" id="PS50157">
    <property type="entry name" value="ZINC_FINGER_C2H2_2"/>
    <property type="match status" value="1"/>
</dbReference>
<feature type="domain" description="C2H2-type" evidence="2">
    <location>
        <begin position="27"/>
        <end position="50"/>
    </location>
</feature>
<evidence type="ECO:0000256" key="1">
    <source>
        <dbReference type="PROSITE-ProRule" id="PRU00042"/>
    </source>
</evidence>
<keyword evidence="4" id="KW-1185">Reference proteome</keyword>
<evidence type="ECO:0000313" key="4">
    <source>
        <dbReference type="Proteomes" id="UP001140074"/>
    </source>
</evidence>
<dbReference type="GO" id="GO:0008270">
    <property type="term" value="F:zinc ion binding"/>
    <property type="evidence" value="ECO:0007669"/>
    <property type="project" value="UniProtKB-KW"/>
</dbReference>